<proteinExistence type="predicted"/>
<accession>A0ACB9HYI6</accession>
<organism evidence="1 2">
    <name type="scientific">Smallanthus sonchifolius</name>
    <dbReference type="NCBI Taxonomy" id="185202"/>
    <lineage>
        <taxon>Eukaryota</taxon>
        <taxon>Viridiplantae</taxon>
        <taxon>Streptophyta</taxon>
        <taxon>Embryophyta</taxon>
        <taxon>Tracheophyta</taxon>
        <taxon>Spermatophyta</taxon>
        <taxon>Magnoliopsida</taxon>
        <taxon>eudicotyledons</taxon>
        <taxon>Gunneridae</taxon>
        <taxon>Pentapetalae</taxon>
        <taxon>asterids</taxon>
        <taxon>campanulids</taxon>
        <taxon>Asterales</taxon>
        <taxon>Asteraceae</taxon>
        <taxon>Asteroideae</taxon>
        <taxon>Heliantheae alliance</taxon>
        <taxon>Millerieae</taxon>
        <taxon>Smallanthus</taxon>
    </lineage>
</organism>
<dbReference type="Proteomes" id="UP001056120">
    <property type="component" value="Linkage Group LG10"/>
</dbReference>
<evidence type="ECO:0000313" key="1">
    <source>
        <dbReference type="EMBL" id="KAI3800541.1"/>
    </source>
</evidence>
<reference evidence="1 2" key="2">
    <citation type="journal article" date="2022" name="Mol. Ecol. Resour.">
        <title>The genomes of chicory, endive, great burdock and yacon provide insights into Asteraceae paleo-polyploidization history and plant inulin production.</title>
        <authorList>
            <person name="Fan W."/>
            <person name="Wang S."/>
            <person name="Wang H."/>
            <person name="Wang A."/>
            <person name="Jiang F."/>
            <person name="Liu H."/>
            <person name="Zhao H."/>
            <person name="Xu D."/>
            <person name="Zhang Y."/>
        </authorList>
    </citation>
    <scope>NUCLEOTIDE SEQUENCE [LARGE SCALE GENOMIC DNA]</scope>
    <source>
        <strain evidence="2">cv. Yunnan</strain>
        <tissue evidence="1">Leaves</tissue>
    </source>
</reference>
<reference evidence="2" key="1">
    <citation type="journal article" date="2022" name="Mol. Ecol. Resour.">
        <title>The genomes of chicory, endive, great burdock and yacon provide insights into Asteraceae palaeo-polyploidization history and plant inulin production.</title>
        <authorList>
            <person name="Fan W."/>
            <person name="Wang S."/>
            <person name="Wang H."/>
            <person name="Wang A."/>
            <person name="Jiang F."/>
            <person name="Liu H."/>
            <person name="Zhao H."/>
            <person name="Xu D."/>
            <person name="Zhang Y."/>
        </authorList>
    </citation>
    <scope>NUCLEOTIDE SEQUENCE [LARGE SCALE GENOMIC DNA]</scope>
    <source>
        <strain evidence="2">cv. Yunnan</strain>
    </source>
</reference>
<dbReference type="EMBL" id="CM042027">
    <property type="protein sequence ID" value="KAI3800541.1"/>
    <property type="molecule type" value="Genomic_DNA"/>
</dbReference>
<comment type="caution">
    <text evidence="1">The sequence shown here is derived from an EMBL/GenBank/DDBJ whole genome shotgun (WGS) entry which is preliminary data.</text>
</comment>
<keyword evidence="2" id="KW-1185">Reference proteome</keyword>
<protein>
    <submittedName>
        <fullName evidence="1">Uncharacterized protein</fullName>
    </submittedName>
</protein>
<gene>
    <name evidence="1" type="ORF">L1987_28632</name>
</gene>
<name>A0ACB9HYI6_9ASTR</name>
<evidence type="ECO:0000313" key="2">
    <source>
        <dbReference type="Proteomes" id="UP001056120"/>
    </source>
</evidence>
<sequence>MGSKISRLGENDDINGRDNDNDENLGFKEEGGTSEIQEEIKLCSERDEKGWECGSVVKNGNQSVWTTKKRPGQAQACRAKKRPASNPHEFYYYSGFGPSWGKKRGTTTTISVGSNSNTGHRTSSLSGDMDVQKERGNRFEPDTSKVELDYLDDEDEEDDREIGKVGIIGKKRGRKPIKERSLKSLM</sequence>